<reference evidence="1" key="2">
    <citation type="submission" date="2022-01" db="EMBL/GenBank/DDBJ databases">
        <authorList>
            <person name="Yamashiro T."/>
            <person name="Shiraishi A."/>
            <person name="Satake H."/>
            <person name="Nakayama K."/>
        </authorList>
    </citation>
    <scope>NUCLEOTIDE SEQUENCE</scope>
</reference>
<accession>A0ABQ5HMX7</accession>
<evidence type="ECO:0000313" key="2">
    <source>
        <dbReference type="Proteomes" id="UP001151760"/>
    </source>
</evidence>
<comment type="caution">
    <text evidence="1">The sequence shown here is derived from an EMBL/GenBank/DDBJ whole genome shotgun (WGS) entry which is preliminary data.</text>
</comment>
<name>A0ABQ5HMX7_9ASTR</name>
<protein>
    <recommendedName>
        <fullName evidence="3">DUF4283 domain-containing protein</fullName>
    </recommendedName>
</protein>
<keyword evidence="2" id="KW-1185">Reference proteome</keyword>
<organism evidence="1 2">
    <name type="scientific">Tanacetum coccineum</name>
    <dbReference type="NCBI Taxonomy" id="301880"/>
    <lineage>
        <taxon>Eukaryota</taxon>
        <taxon>Viridiplantae</taxon>
        <taxon>Streptophyta</taxon>
        <taxon>Embryophyta</taxon>
        <taxon>Tracheophyta</taxon>
        <taxon>Spermatophyta</taxon>
        <taxon>Magnoliopsida</taxon>
        <taxon>eudicotyledons</taxon>
        <taxon>Gunneridae</taxon>
        <taxon>Pentapetalae</taxon>
        <taxon>asterids</taxon>
        <taxon>campanulids</taxon>
        <taxon>Asterales</taxon>
        <taxon>Asteraceae</taxon>
        <taxon>Asteroideae</taxon>
        <taxon>Anthemideae</taxon>
        <taxon>Anthemidinae</taxon>
        <taxon>Tanacetum</taxon>
    </lineage>
</organism>
<dbReference type="EMBL" id="BQNB010019796">
    <property type="protein sequence ID" value="GJT89155.1"/>
    <property type="molecule type" value="Genomic_DNA"/>
</dbReference>
<sequence>MRNIMKEDVCNIPVWVKVHDILITAFTKEGLNAIATKLDTPLDSYTSTMFMDSWGSTIHVEYKRRPPRCSSFKVFSHVLDECSKKIVSDVLKNSKSPRQDVEGVHVGLKNFEQLKDTCNYDPYDDDDFDDCGLTDTQMKFANSFDICLPGQIR</sequence>
<proteinExistence type="predicted"/>
<dbReference type="Proteomes" id="UP001151760">
    <property type="component" value="Unassembled WGS sequence"/>
</dbReference>
<gene>
    <name evidence="1" type="ORF">Tco_1070872</name>
</gene>
<evidence type="ECO:0008006" key="3">
    <source>
        <dbReference type="Google" id="ProtNLM"/>
    </source>
</evidence>
<reference evidence="1" key="1">
    <citation type="journal article" date="2022" name="Int. J. Mol. Sci.">
        <title>Draft Genome of Tanacetum Coccineum: Genomic Comparison of Closely Related Tanacetum-Family Plants.</title>
        <authorList>
            <person name="Yamashiro T."/>
            <person name="Shiraishi A."/>
            <person name="Nakayama K."/>
            <person name="Satake H."/>
        </authorList>
    </citation>
    <scope>NUCLEOTIDE SEQUENCE</scope>
</reference>
<evidence type="ECO:0000313" key="1">
    <source>
        <dbReference type="EMBL" id="GJT89155.1"/>
    </source>
</evidence>